<sequence>MKLNWKSAHQNDIYLVKMGTKGNASIKIIAQGEPSTNNYLPNNSAITTVAEVISRIQRAGEAMPEMWNKYYEQLEIEENDRFAIEDAPPNLLPLLNESVETTFFITHLLGGKKHPTLKGHSELIIESYTLPSVDAKSLQAYFLELFADLSVEVQLQSFRQGYVEKMDVKRVHSLIGDLKRKSKKLHLVPYLSYENWHPNFMKLCDFLSHSNYAKTPTSKL</sequence>
<keyword evidence="2" id="KW-1185">Reference proteome</keyword>
<evidence type="ECO:0000313" key="2">
    <source>
        <dbReference type="Proteomes" id="UP001597214"/>
    </source>
</evidence>
<organism evidence="1 2">
    <name type="scientific">Bacillus salitolerans</name>
    <dbReference type="NCBI Taxonomy" id="1437434"/>
    <lineage>
        <taxon>Bacteria</taxon>
        <taxon>Bacillati</taxon>
        <taxon>Bacillota</taxon>
        <taxon>Bacilli</taxon>
        <taxon>Bacillales</taxon>
        <taxon>Bacillaceae</taxon>
        <taxon>Bacillus</taxon>
    </lineage>
</organism>
<protein>
    <submittedName>
        <fullName evidence="1">Uncharacterized protein</fullName>
    </submittedName>
</protein>
<gene>
    <name evidence="1" type="ORF">ACFSCX_20720</name>
</gene>
<dbReference type="RefSeq" id="WP_377930164.1">
    <property type="nucleotide sequence ID" value="NZ_JBHUEM010000052.1"/>
</dbReference>
<proteinExistence type="predicted"/>
<comment type="caution">
    <text evidence="1">The sequence shown here is derived from an EMBL/GenBank/DDBJ whole genome shotgun (WGS) entry which is preliminary data.</text>
</comment>
<accession>A0ABW4LVV1</accession>
<evidence type="ECO:0000313" key="1">
    <source>
        <dbReference type="EMBL" id="MFD1738939.1"/>
    </source>
</evidence>
<name>A0ABW4LVV1_9BACI</name>
<dbReference type="Proteomes" id="UP001597214">
    <property type="component" value="Unassembled WGS sequence"/>
</dbReference>
<dbReference type="EMBL" id="JBHUEM010000052">
    <property type="protein sequence ID" value="MFD1738939.1"/>
    <property type="molecule type" value="Genomic_DNA"/>
</dbReference>
<reference evidence="2" key="1">
    <citation type="journal article" date="2019" name="Int. J. Syst. Evol. Microbiol.">
        <title>The Global Catalogue of Microorganisms (GCM) 10K type strain sequencing project: providing services to taxonomists for standard genome sequencing and annotation.</title>
        <authorList>
            <consortium name="The Broad Institute Genomics Platform"/>
            <consortium name="The Broad Institute Genome Sequencing Center for Infectious Disease"/>
            <person name="Wu L."/>
            <person name="Ma J."/>
        </authorList>
    </citation>
    <scope>NUCLEOTIDE SEQUENCE [LARGE SCALE GENOMIC DNA]</scope>
    <source>
        <strain evidence="2">CCUG 49339</strain>
    </source>
</reference>